<dbReference type="GO" id="GO:0003677">
    <property type="term" value="F:DNA binding"/>
    <property type="evidence" value="ECO:0007669"/>
    <property type="project" value="InterPro"/>
</dbReference>
<feature type="coiled-coil region" evidence="1">
    <location>
        <begin position="292"/>
        <end position="329"/>
    </location>
</feature>
<dbReference type="Proteomes" id="UP000277457">
    <property type="component" value="Unassembled WGS sequence"/>
</dbReference>
<comment type="caution">
    <text evidence="3">The sequence shown here is derived from an EMBL/GenBank/DDBJ whole genome shotgun (WGS) entry which is preliminary data.</text>
</comment>
<protein>
    <submittedName>
        <fullName evidence="3">IS1634 family transposase</fullName>
    </submittedName>
</protein>
<dbReference type="GO" id="GO:0006313">
    <property type="term" value="P:DNA transposition"/>
    <property type="evidence" value="ECO:0007669"/>
    <property type="project" value="InterPro"/>
</dbReference>
<gene>
    <name evidence="3" type="ORF">DRZ78_03350</name>
</gene>
<evidence type="ECO:0000256" key="1">
    <source>
        <dbReference type="SAM" id="Coils"/>
    </source>
</evidence>
<dbReference type="NCBIfam" id="NF033559">
    <property type="entry name" value="transpos_IS1634"/>
    <property type="match status" value="1"/>
</dbReference>
<sequence length="564" mass="66075">MFLRRTKVRRGNIIYEYVRVVENYRKNGKTHQRVIANLGSIKSLKKDVANIIKGLCRICNREDLNVENLKTRGSPRYGDILAARYIWKELELDRLIAERMKHTKVKIPVELVSFLMVVNRLVDPKSKLAISRWYKEKIYLPELEGANFAPHDFYRSMDCLEKMKENIEVFLYNKLCNLFTLKLNLVFYDTTSSYFEGEGPSMAKHGNSKDHRPDKHQIVIGLLVTDEGIPIAHEVFPGDKPDKATVVKAIDDLKKRFNLKRVIFVADRGMVDKTTLDYIKDQHYSYIVTLRKRHLNEAKEAIKRAANDLEEKRKNYEEKRKNEEEDKRKKKEPLFCEYRPKDGPRYLVCLNPEKKKDDEIYRASRIEKGKRKLEKIKRLVETGRLKDREKILKKATLALDKTNRKYFSYSSSEEGSFSYSLVRETIEEEKGLDGIFIIKSTAYDLSPQELIRQYKNLSQVESAFKEIKDFLHIRPIRHHQDYRVRAHVFICVLSYLLEKILEKRMGEAHLDMTAREALDKLDDIRIAKNQIGPKTLLCPVQGDAEHRKILNAVGIKSIPRVLLS</sequence>
<dbReference type="InterPro" id="IPR047654">
    <property type="entry name" value="IS1634_transpos"/>
</dbReference>
<dbReference type="PANTHER" id="PTHR34614:SF2">
    <property type="entry name" value="TRANSPOSASE IS4-LIKE DOMAIN-CONTAINING PROTEIN"/>
    <property type="match status" value="1"/>
</dbReference>
<evidence type="ECO:0000313" key="3">
    <source>
        <dbReference type="EMBL" id="RLE07218.1"/>
    </source>
</evidence>
<proteinExistence type="predicted"/>
<organism evidence="3 4">
    <name type="scientific">Aerophobetes bacterium</name>
    <dbReference type="NCBI Taxonomy" id="2030807"/>
    <lineage>
        <taxon>Bacteria</taxon>
        <taxon>Candidatus Aerophobota</taxon>
    </lineage>
</organism>
<dbReference type="PANTHER" id="PTHR34614">
    <property type="match status" value="1"/>
</dbReference>
<dbReference type="InterPro" id="IPR012337">
    <property type="entry name" value="RNaseH-like_sf"/>
</dbReference>
<dbReference type="Pfam" id="PF01609">
    <property type="entry name" value="DDE_Tnp_1"/>
    <property type="match status" value="1"/>
</dbReference>
<evidence type="ECO:0000313" key="4">
    <source>
        <dbReference type="Proteomes" id="UP000277457"/>
    </source>
</evidence>
<name>A0A662D426_UNCAE</name>
<dbReference type="SUPFAM" id="SSF53098">
    <property type="entry name" value="Ribonuclease H-like"/>
    <property type="match status" value="1"/>
</dbReference>
<dbReference type="InterPro" id="IPR002559">
    <property type="entry name" value="Transposase_11"/>
</dbReference>
<reference evidence="3 4" key="1">
    <citation type="submission" date="2018-06" db="EMBL/GenBank/DDBJ databases">
        <title>Extensive metabolic versatility and redundancy in microbially diverse, dynamic hydrothermal sediments.</title>
        <authorList>
            <person name="Dombrowski N."/>
            <person name="Teske A."/>
            <person name="Baker B.J."/>
        </authorList>
    </citation>
    <scope>NUCLEOTIDE SEQUENCE [LARGE SCALE GENOMIC DNA]</scope>
    <source>
        <strain evidence="3">B7_G13</strain>
    </source>
</reference>
<dbReference type="GO" id="GO:0004803">
    <property type="term" value="F:transposase activity"/>
    <property type="evidence" value="ECO:0007669"/>
    <property type="project" value="InterPro"/>
</dbReference>
<evidence type="ECO:0000259" key="2">
    <source>
        <dbReference type="Pfam" id="PF01609"/>
    </source>
</evidence>
<dbReference type="EMBL" id="QMPY01000111">
    <property type="protein sequence ID" value="RLE07218.1"/>
    <property type="molecule type" value="Genomic_DNA"/>
</dbReference>
<accession>A0A662D426</accession>
<dbReference type="AlphaFoldDB" id="A0A662D426"/>
<feature type="domain" description="Transposase IS4-like" evidence="2">
    <location>
        <begin position="186"/>
        <end position="497"/>
    </location>
</feature>
<keyword evidence="1" id="KW-0175">Coiled coil</keyword>